<accession>A0AAC8Q6S9</accession>
<evidence type="ECO:0000313" key="4">
    <source>
        <dbReference type="EMBL" id="REG28952.1"/>
    </source>
</evidence>
<reference evidence="4 6" key="2">
    <citation type="submission" date="2018-08" db="EMBL/GenBank/DDBJ databases">
        <title>Genomic Encyclopedia of Archaeal and Bacterial Type Strains, Phase II (KMG-II): from individual species to whole genera.</title>
        <authorList>
            <person name="Goeker M."/>
        </authorList>
    </citation>
    <scope>NUCLEOTIDE SEQUENCE [LARGE SCALE GENOMIC DNA]</scope>
    <source>
        <strain evidence="4 6">DSM 2261</strain>
    </source>
</reference>
<dbReference type="RefSeq" id="WP_047856522.1">
    <property type="nucleotide sequence ID" value="NZ_CP011509.1"/>
</dbReference>
<dbReference type="AlphaFoldDB" id="A0AAC8Q6S9"/>
<evidence type="ECO:0000313" key="5">
    <source>
        <dbReference type="Proteomes" id="UP000035579"/>
    </source>
</evidence>
<sequence>MAVSPRATVAERSWESLRPGTSDFLSVLDAHLGVRIPGFLPPSECAALARRVYAGRPFWISDFGGVQFTLGRAWYTHLEQDREDEYFANARTSDAVVERMLPGLQSRLCEAISTLVGAPAVKREGWCGPGVHIFPAGEWLSHNGGDVHFDNEGLSDEQCARRSRALTLVLMLQPPESGGALRLWDVTFAGTDDVSERELQSPRAEVDYQVGELLVLDSYRLHQIQPFTGTRDRISATAHAAWDESGSCWEVWF</sequence>
<dbReference type="EMBL" id="CP011509">
    <property type="protein sequence ID" value="AKJ02118.1"/>
    <property type="molecule type" value="Genomic_DNA"/>
</dbReference>
<dbReference type="InterPro" id="IPR005123">
    <property type="entry name" value="Oxoglu/Fe-dep_dioxygenase_dom"/>
</dbReference>
<keyword evidence="1" id="KW-0479">Metal-binding</keyword>
<proteinExistence type="inferred from homology"/>
<keyword evidence="1" id="KW-0408">Iron</keyword>
<dbReference type="KEGG" id="age:AA314_03744"/>
<feature type="domain" description="Fe2OG dioxygenase" evidence="2">
    <location>
        <begin position="125"/>
        <end position="245"/>
    </location>
</feature>
<evidence type="ECO:0000313" key="6">
    <source>
        <dbReference type="Proteomes" id="UP000256345"/>
    </source>
</evidence>
<protein>
    <submittedName>
        <fullName evidence="4">2-oxoglutarate-Fe(II)-dependent oxygenase superfamily protein</fullName>
    </submittedName>
</protein>
<dbReference type="GO" id="GO:0016491">
    <property type="term" value="F:oxidoreductase activity"/>
    <property type="evidence" value="ECO:0007669"/>
    <property type="project" value="UniProtKB-KW"/>
</dbReference>
<name>A0AAC8Q6S9_9BACT</name>
<dbReference type="Pfam" id="PF13640">
    <property type="entry name" value="2OG-FeII_Oxy_3"/>
    <property type="match status" value="1"/>
</dbReference>
<dbReference type="PROSITE" id="PS51471">
    <property type="entry name" value="FE2OG_OXY"/>
    <property type="match status" value="1"/>
</dbReference>
<dbReference type="Gene3D" id="2.60.120.620">
    <property type="entry name" value="q2cbj1_9rhob like domain"/>
    <property type="match status" value="1"/>
</dbReference>
<dbReference type="Proteomes" id="UP000035579">
    <property type="component" value="Chromosome"/>
</dbReference>
<dbReference type="Proteomes" id="UP000256345">
    <property type="component" value="Unassembled WGS sequence"/>
</dbReference>
<dbReference type="EMBL" id="QUMU01000008">
    <property type="protein sequence ID" value="REG28952.1"/>
    <property type="molecule type" value="Genomic_DNA"/>
</dbReference>
<keyword evidence="1" id="KW-0560">Oxidoreductase</keyword>
<comment type="similarity">
    <text evidence="1">Belongs to the iron/ascorbate-dependent oxidoreductase family.</text>
</comment>
<dbReference type="GO" id="GO:0046872">
    <property type="term" value="F:metal ion binding"/>
    <property type="evidence" value="ECO:0007669"/>
    <property type="project" value="UniProtKB-KW"/>
</dbReference>
<gene>
    <name evidence="3" type="ORF">AA314_03744</name>
    <name evidence="4" type="ORF">ATI61_108495</name>
</gene>
<evidence type="ECO:0000259" key="2">
    <source>
        <dbReference type="PROSITE" id="PS51471"/>
    </source>
</evidence>
<organism evidence="3 5">
    <name type="scientific">Archangium gephyra</name>
    <dbReference type="NCBI Taxonomy" id="48"/>
    <lineage>
        <taxon>Bacteria</taxon>
        <taxon>Pseudomonadati</taxon>
        <taxon>Myxococcota</taxon>
        <taxon>Myxococcia</taxon>
        <taxon>Myxococcales</taxon>
        <taxon>Cystobacterineae</taxon>
        <taxon>Archangiaceae</taxon>
        <taxon>Archangium</taxon>
    </lineage>
</organism>
<reference evidence="3 5" key="1">
    <citation type="submission" date="2015-05" db="EMBL/GenBank/DDBJ databases">
        <title>Genome assembly of Archangium gephyra DSM 2261.</title>
        <authorList>
            <person name="Sharma G."/>
            <person name="Subramanian S."/>
        </authorList>
    </citation>
    <scope>NUCLEOTIDE SEQUENCE [LARGE SCALE GENOMIC DNA]</scope>
    <source>
        <strain evidence="3 5">DSM 2261</strain>
    </source>
</reference>
<evidence type="ECO:0000256" key="1">
    <source>
        <dbReference type="RuleBase" id="RU003682"/>
    </source>
</evidence>
<keyword evidence="6" id="KW-1185">Reference proteome</keyword>
<dbReference type="InterPro" id="IPR044862">
    <property type="entry name" value="Pro_4_hyd_alph_FE2OG_OXY"/>
</dbReference>
<evidence type="ECO:0000313" key="3">
    <source>
        <dbReference type="EMBL" id="AKJ02118.1"/>
    </source>
</evidence>